<proteinExistence type="predicted"/>
<dbReference type="PANTHER" id="PTHR43628:SF1">
    <property type="entry name" value="CHITIN SYNTHASE REGULATORY FACTOR 2-RELATED"/>
    <property type="match status" value="1"/>
</dbReference>
<dbReference type="InterPro" id="IPR006597">
    <property type="entry name" value="Sel1-like"/>
</dbReference>
<keyword evidence="2" id="KW-0808">Transferase</keyword>
<evidence type="ECO:0000256" key="1">
    <source>
        <dbReference type="SAM" id="SignalP"/>
    </source>
</evidence>
<accession>A4C4P6</accession>
<dbReference type="eggNOG" id="COG0790">
    <property type="taxonomic scope" value="Bacteria"/>
</dbReference>
<dbReference type="GO" id="GO:0016740">
    <property type="term" value="F:transferase activity"/>
    <property type="evidence" value="ECO:0007669"/>
    <property type="project" value="UniProtKB-KW"/>
</dbReference>
<dbReference type="PANTHER" id="PTHR43628">
    <property type="entry name" value="ACTIVATOR OF C KINASE PROTEIN 1-RELATED"/>
    <property type="match status" value="1"/>
</dbReference>
<organism evidence="2 3">
    <name type="scientific">Pseudoalteromonas tunicata D2</name>
    <dbReference type="NCBI Taxonomy" id="87626"/>
    <lineage>
        <taxon>Bacteria</taxon>
        <taxon>Pseudomonadati</taxon>
        <taxon>Pseudomonadota</taxon>
        <taxon>Gammaproteobacteria</taxon>
        <taxon>Alteromonadales</taxon>
        <taxon>Pseudoalteromonadaceae</taxon>
        <taxon>Pseudoalteromonas</taxon>
    </lineage>
</organism>
<dbReference type="InterPro" id="IPR052945">
    <property type="entry name" value="Mitotic_Regulator"/>
</dbReference>
<feature type="signal peptide" evidence="1">
    <location>
        <begin position="1"/>
        <end position="27"/>
    </location>
</feature>
<protein>
    <submittedName>
        <fullName evidence="2">Putative secreted protein with protein prenylyltransferase domain</fullName>
    </submittedName>
</protein>
<gene>
    <name evidence="2" type="ORF">PTD2_03126</name>
</gene>
<comment type="caution">
    <text evidence="2">The sequence shown here is derived from an EMBL/GenBank/DDBJ whole genome shotgun (WGS) entry which is preliminary data.</text>
</comment>
<dbReference type="InterPro" id="IPR011990">
    <property type="entry name" value="TPR-like_helical_dom_sf"/>
</dbReference>
<evidence type="ECO:0000313" key="3">
    <source>
        <dbReference type="Proteomes" id="UP000006201"/>
    </source>
</evidence>
<dbReference type="Gene3D" id="1.25.40.10">
    <property type="entry name" value="Tetratricopeptide repeat domain"/>
    <property type="match status" value="1"/>
</dbReference>
<evidence type="ECO:0000313" key="2">
    <source>
        <dbReference type="EMBL" id="EAR30528.1"/>
    </source>
</evidence>
<dbReference type="Pfam" id="PF08238">
    <property type="entry name" value="Sel1"/>
    <property type="match status" value="4"/>
</dbReference>
<dbReference type="SUPFAM" id="SSF81901">
    <property type="entry name" value="HCP-like"/>
    <property type="match status" value="1"/>
</dbReference>
<dbReference type="SMART" id="SM00671">
    <property type="entry name" value="SEL1"/>
    <property type="match status" value="4"/>
</dbReference>
<dbReference type="STRING" id="87626.PTD2_03126"/>
<dbReference type="EMBL" id="AAOH01000001">
    <property type="protein sequence ID" value="EAR30528.1"/>
    <property type="molecule type" value="Genomic_DNA"/>
</dbReference>
<sequence length="244" mass="27112">MVDINMRIKYLSTFFISAMLFSTTTFADLQKGIDAANIGDFETAKAEFEYLAQNNYAPGIYYLADLYANGHGVARDYNQAVLLYEQAVKLGYEDAMFALAVLYQDGKGVKVDSSKAAELFTQAAKKGVVAAQFNLGVLYTNGIGVAKDYELAIDWYTKAAAQNYTLAQFNLALMHFEGLGTPKSISKSYIWNTIAEFNGNKDASQSRKLDERKLSPSEIKLAKEKAEEIYQQIVAGKYVDGRRI</sequence>
<reference evidence="2 3" key="1">
    <citation type="submission" date="2006-02" db="EMBL/GenBank/DDBJ databases">
        <authorList>
            <person name="Moran M.A."/>
            <person name="Kjelleberg S."/>
            <person name="Egan S."/>
            <person name="Saunders N."/>
            <person name="Thomas T."/>
            <person name="Ferriera S."/>
            <person name="Johnson J."/>
            <person name="Kravitz S."/>
            <person name="Halpern A."/>
            <person name="Remington K."/>
            <person name="Beeson K."/>
            <person name="Tran B."/>
            <person name="Rogers Y.-H."/>
            <person name="Friedman R."/>
            <person name="Venter J.C."/>
        </authorList>
    </citation>
    <scope>NUCLEOTIDE SEQUENCE [LARGE SCALE GENOMIC DNA]</scope>
    <source>
        <strain evidence="2 3">D2</strain>
    </source>
</reference>
<name>A4C4P6_9GAMM</name>
<dbReference type="AlphaFoldDB" id="A4C4P6"/>
<dbReference type="HOGENOM" id="CLU_000288_36_8_6"/>
<keyword evidence="1" id="KW-0732">Signal</keyword>
<dbReference type="Proteomes" id="UP000006201">
    <property type="component" value="Unassembled WGS sequence"/>
</dbReference>
<feature type="chain" id="PRO_5002665676" evidence="1">
    <location>
        <begin position="28"/>
        <end position="244"/>
    </location>
</feature>
<keyword evidence="3" id="KW-1185">Reference proteome</keyword>